<accession>A0A0V0TZB6</accession>
<dbReference type="AlphaFoldDB" id="A0A0V0TZB6"/>
<dbReference type="EMBL" id="JYDJ01000098">
    <property type="protein sequence ID" value="KRX44348.1"/>
    <property type="molecule type" value="Genomic_DNA"/>
</dbReference>
<dbReference type="Proteomes" id="UP000055048">
    <property type="component" value="Unassembled WGS sequence"/>
</dbReference>
<dbReference type="OrthoDB" id="10428375at2759"/>
<gene>
    <name evidence="1" type="ORF">T05_12368</name>
</gene>
<sequence>MLQPPSSKSDSQFNCFDQKSSVPNKRLVIPRAEKTGRATQYLQYEKAISQSITTICPTLNLWFEKNFAIAMDAKNNIGVINKEVN</sequence>
<comment type="caution">
    <text evidence="1">The sequence shown here is derived from an EMBL/GenBank/DDBJ whole genome shotgun (WGS) entry which is preliminary data.</text>
</comment>
<evidence type="ECO:0000313" key="2">
    <source>
        <dbReference type="Proteomes" id="UP000055048"/>
    </source>
</evidence>
<organism evidence="1 2">
    <name type="scientific">Trichinella murrelli</name>
    <dbReference type="NCBI Taxonomy" id="144512"/>
    <lineage>
        <taxon>Eukaryota</taxon>
        <taxon>Metazoa</taxon>
        <taxon>Ecdysozoa</taxon>
        <taxon>Nematoda</taxon>
        <taxon>Enoplea</taxon>
        <taxon>Dorylaimia</taxon>
        <taxon>Trichinellida</taxon>
        <taxon>Trichinellidae</taxon>
        <taxon>Trichinella</taxon>
    </lineage>
</organism>
<name>A0A0V0TZB6_9BILA</name>
<reference evidence="1 2" key="1">
    <citation type="submission" date="2015-01" db="EMBL/GenBank/DDBJ databases">
        <title>Evolution of Trichinella species and genotypes.</title>
        <authorList>
            <person name="Korhonen P.K."/>
            <person name="Edoardo P."/>
            <person name="Giuseppe L.R."/>
            <person name="Gasser R.B."/>
        </authorList>
    </citation>
    <scope>NUCLEOTIDE SEQUENCE [LARGE SCALE GENOMIC DNA]</scope>
    <source>
        <strain evidence="1">ISS417</strain>
    </source>
</reference>
<keyword evidence="2" id="KW-1185">Reference proteome</keyword>
<evidence type="ECO:0000313" key="1">
    <source>
        <dbReference type="EMBL" id="KRX44348.1"/>
    </source>
</evidence>
<protein>
    <submittedName>
        <fullName evidence="1">Uncharacterized protein</fullName>
    </submittedName>
</protein>
<proteinExistence type="predicted"/>